<dbReference type="SUPFAM" id="SSF141066">
    <property type="entry name" value="ICP-like"/>
    <property type="match status" value="1"/>
</dbReference>
<dbReference type="EMBL" id="CCKQ01004202">
    <property type="protein sequence ID" value="CDW75352.1"/>
    <property type="molecule type" value="Genomic_DNA"/>
</dbReference>
<dbReference type="PANTHER" id="PTHR36530">
    <property type="entry name" value="INHIBITOR OF CYSTEINE PEPTIDASE"/>
    <property type="match status" value="1"/>
</dbReference>
<reference evidence="5 6" key="1">
    <citation type="submission" date="2014-06" db="EMBL/GenBank/DDBJ databases">
        <authorList>
            <person name="Swart Estienne"/>
        </authorList>
    </citation>
    <scope>NUCLEOTIDE SEQUENCE [LARGE SCALE GENOMIC DNA]</scope>
    <source>
        <strain evidence="5 6">130c</strain>
    </source>
</reference>
<proteinExistence type="predicted"/>
<accession>A0A078A0I0</accession>
<dbReference type="AlphaFoldDB" id="A0A078A0I0"/>
<feature type="chain" id="PRO_5001729137" description="Proteinase inhibitor I42 chagasin domain-containing protein" evidence="3">
    <location>
        <begin position="20"/>
        <end position="147"/>
    </location>
</feature>
<dbReference type="GO" id="GO:0004869">
    <property type="term" value="F:cysteine-type endopeptidase inhibitor activity"/>
    <property type="evidence" value="ECO:0007669"/>
    <property type="project" value="UniProtKB-KW"/>
</dbReference>
<dbReference type="InterPro" id="IPR018990">
    <property type="entry name" value="Prot_inh_I42_chagasin"/>
</dbReference>
<evidence type="ECO:0000259" key="4">
    <source>
        <dbReference type="Pfam" id="PF09394"/>
    </source>
</evidence>
<keyword evidence="2" id="KW-0789">Thiol protease inhibitor</keyword>
<organism evidence="5 6">
    <name type="scientific">Stylonychia lemnae</name>
    <name type="common">Ciliate</name>
    <dbReference type="NCBI Taxonomy" id="5949"/>
    <lineage>
        <taxon>Eukaryota</taxon>
        <taxon>Sar</taxon>
        <taxon>Alveolata</taxon>
        <taxon>Ciliophora</taxon>
        <taxon>Intramacronucleata</taxon>
        <taxon>Spirotrichea</taxon>
        <taxon>Stichotrichia</taxon>
        <taxon>Sporadotrichida</taxon>
        <taxon>Oxytrichidae</taxon>
        <taxon>Stylonychinae</taxon>
        <taxon>Stylonychia</taxon>
    </lineage>
</organism>
<dbReference type="Proteomes" id="UP000039865">
    <property type="component" value="Unassembled WGS sequence"/>
</dbReference>
<evidence type="ECO:0000256" key="3">
    <source>
        <dbReference type="SAM" id="SignalP"/>
    </source>
</evidence>
<feature type="domain" description="Proteinase inhibitor I42 chagasin" evidence="4">
    <location>
        <begin position="40"/>
        <end position="125"/>
    </location>
</feature>
<sequence length="147" mass="16638">MKFATLILAATCLIYSVDAAGKIVDLTNFHDKHYQMPIELEVGDRFEIKIRENPTTGYKWLQLDQELEKHGLQDVIVLSESRYKSDDNPRGASGVGGTRFLEFTALKPGLGDLHLIMARSWELETILDITEELDSYVSKLIPVRVSK</sequence>
<dbReference type="Gene3D" id="2.60.40.2020">
    <property type="match status" value="1"/>
</dbReference>
<keyword evidence="6" id="KW-1185">Reference proteome</keyword>
<keyword evidence="1" id="KW-0646">Protease inhibitor</keyword>
<evidence type="ECO:0000256" key="2">
    <source>
        <dbReference type="ARBA" id="ARBA00022704"/>
    </source>
</evidence>
<evidence type="ECO:0000256" key="1">
    <source>
        <dbReference type="ARBA" id="ARBA00022690"/>
    </source>
</evidence>
<feature type="signal peptide" evidence="3">
    <location>
        <begin position="1"/>
        <end position="19"/>
    </location>
</feature>
<gene>
    <name evidence="5" type="primary">Contig4011.g4295</name>
    <name evidence="5" type="ORF">STYLEM_4340</name>
</gene>
<protein>
    <recommendedName>
        <fullName evidence="4">Proteinase inhibitor I42 chagasin domain-containing protein</fullName>
    </recommendedName>
</protein>
<dbReference type="PANTHER" id="PTHR36530:SF1">
    <property type="entry name" value="AMOEBIASIN-1"/>
    <property type="match status" value="1"/>
</dbReference>
<dbReference type="InterPro" id="IPR052781">
    <property type="entry name" value="Cys_protease_inhibitor_I42"/>
</dbReference>
<dbReference type="Pfam" id="PF09394">
    <property type="entry name" value="Inhibitor_I42"/>
    <property type="match status" value="1"/>
</dbReference>
<evidence type="ECO:0000313" key="6">
    <source>
        <dbReference type="Proteomes" id="UP000039865"/>
    </source>
</evidence>
<dbReference type="InterPro" id="IPR036331">
    <property type="entry name" value="Chagasin-like_sf"/>
</dbReference>
<keyword evidence="3" id="KW-0732">Signal</keyword>
<name>A0A078A0I0_STYLE</name>
<evidence type="ECO:0000313" key="5">
    <source>
        <dbReference type="EMBL" id="CDW75352.1"/>
    </source>
</evidence>
<dbReference type="InParanoid" id="A0A078A0I0"/>